<accession>A0A2K2F9Z7</accession>
<feature type="binding site" evidence="2">
    <location>
        <position position="13"/>
    </location>
    <ligand>
        <name>Zn(2+)</name>
        <dbReference type="ChEBI" id="CHEBI:29105"/>
        <label>1</label>
    </ligand>
</feature>
<dbReference type="InterPro" id="IPR027476">
    <property type="entry name" value="DppA_N"/>
</dbReference>
<dbReference type="EMBL" id="NIOJ01000044">
    <property type="protein sequence ID" value="PNT96809.1"/>
    <property type="molecule type" value="Genomic_DNA"/>
</dbReference>
<dbReference type="InterPro" id="IPR007035">
    <property type="entry name" value="Peptidase_M55"/>
</dbReference>
<feature type="binding site" evidence="2">
    <location>
        <position position="107"/>
    </location>
    <ligand>
        <name>Zn(2+)</name>
        <dbReference type="ChEBI" id="CHEBI:29105"/>
        <label>2</label>
    </ligand>
</feature>
<feature type="active site" description="Nucleophile" evidence="1">
    <location>
        <position position="119"/>
    </location>
</feature>
<protein>
    <recommendedName>
        <fullName evidence="5">Peptidase M55</fullName>
    </recommendedName>
</protein>
<dbReference type="Proteomes" id="UP000236151">
    <property type="component" value="Unassembled WGS sequence"/>
</dbReference>
<keyword evidence="2" id="KW-0862">Zinc</keyword>
<evidence type="ECO:0000256" key="2">
    <source>
        <dbReference type="PIRSR" id="PIRSR015853-2"/>
    </source>
</evidence>
<dbReference type="GO" id="GO:0046872">
    <property type="term" value="F:metal ion binding"/>
    <property type="evidence" value="ECO:0007669"/>
    <property type="project" value="UniProtKB-KW"/>
</dbReference>
<dbReference type="SUPFAM" id="SSF63992">
    <property type="entry name" value="Dipeptide transport protein"/>
    <property type="match status" value="1"/>
</dbReference>
<keyword evidence="2" id="KW-0479">Metal-binding</keyword>
<sequence length="265" mass="29404">MTGMKAYISADLEGIAGVITKEHQTKGTPEYNEACRLLSQEVYSVVDGLVDAGVDEVYVFDAHSTGVNFLYDYMHPKAKYIMGYSHPNVRFPLLDSSFDFIILQGYHAMAGTEGAVLDHTFSSAHIHNVYVNGLKAGEIYIDALIASELKVPVAMVTGDDKAVKEALEFLPWVKAYETKKGIARHCALMTPPSVVRDELKKLAGQVVKEKDNFKLLDVPKEVEIHYEAAMTSDADTFNFKNAGMTRIDGRTVIKRGTGVWDTFRK</sequence>
<dbReference type="Pfam" id="PF04951">
    <property type="entry name" value="Peptidase_M55"/>
    <property type="match status" value="1"/>
</dbReference>
<comment type="caution">
    <text evidence="3">The sequence shown here is derived from an EMBL/GenBank/DDBJ whole genome shotgun (WGS) entry which is preliminary data.</text>
</comment>
<dbReference type="Gene3D" id="3.40.50.10780">
    <property type="entry name" value="Dipeptide transport protein"/>
    <property type="match status" value="1"/>
</dbReference>
<evidence type="ECO:0000256" key="1">
    <source>
        <dbReference type="PIRSR" id="PIRSR015853-1"/>
    </source>
</evidence>
<feature type="binding site" evidence="2">
    <location>
        <position position="63"/>
    </location>
    <ligand>
        <name>Zn(2+)</name>
        <dbReference type="ChEBI" id="CHEBI:29105"/>
        <label>2</label>
    </ligand>
</feature>
<reference evidence="3 4" key="1">
    <citation type="submission" date="2017-06" db="EMBL/GenBank/DDBJ databases">
        <title>Investigating the central metabolism of Clostridium thermosuccinogenes.</title>
        <authorList>
            <person name="Koendjbiharie J.G."/>
            <person name="van Kranenburg R."/>
        </authorList>
    </citation>
    <scope>NUCLEOTIDE SEQUENCE [LARGE SCALE GENOMIC DNA]</scope>
    <source>
        <strain evidence="3 4">DSM 5806</strain>
    </source>
</reference>
<dbReference type="KEGG" id="cthd:CDO33_08215"/>
<feature type="binding site" evidence="2">
    <location>
        <position position="11"/>
    </location>
    <ligand>
        <name>Zn(2+)</name>
        <dbReference type="ChEBI" id="CHEBI:29105"/>
        <label>2</label>
    </ligand>
</feature>
<dbReference type="AlphaFoldDB" id="A0A2K2F9Z7"/>
<evidence type="ECO:0000313" key="4">
    <source>
        <dbReference type="Proteomes" id="UP000236151"/>
    </source>
</evidence>
<gene>
    <name evidence="3" type="ORF">CDQ84_14485</name>
</gene>
<feature type="binding site" evidence="2">
    <location>
        <position position="138"/>
    </location>
    <ligand>
        <name>Zn(2+)</name>
        <dbReference type="ChEBI" id="CHEBI:29105"/>
        <label>2</label>
    </ligand>
</feature>
<feature type="binding site" evidence="2">
    <location>
        <position position="11"/>
    </location>
    <ligand>
        <name>Zn(2+)</name>
        <dbReference type="ChEBI" id="CHEBI:29105"/>
        <label>1</label>
    </ligand>
</feature>
<proteinExistence type="predicted"/>
<dbReference type="Gene3D" id="3.30.1360.130">
    <property type="entry name" value="Dipeptide transport protein"/>
    <property type="match status" value="1"/>
</dbReference>
<evidence type="ECO:0000313" key="3">
    <source>
        <dbReference type="EMBL" id="PNT96809.1"/>
    </source>
</evidence>
<keyword evidence="4" id="KW-1185">Reference proteome</keyword>
<name>A0A2K2F9Z7_9CLOT</name>
<dbReference type="PIRSF" id="PIRSF015853">
    <property type="entry name" value="Pep_DppA"/>
    <property type="match status" value="1"/>
</dbReference>
<evidence type="ECO:0008006" key="5">
    <source>
        <dbReference type="Google" id="ProtNLM"/>
    </source>
</evidence>
<dbReference type="InterPro" id="IPR036177">
    <property type="entry name" value="Peptidase_M55_sf"/>
</dbReference>
<organism evidence="3 4">
    <name type="scientific">Clostridium thermosuccinogenes</name>
    <dbReference type="NCBI Taxonomy" id="84032"/>
    <lineage>
        <taxon>Bacteria</taxon>
        <taxon>Bacillati</taxon>
        <taxon>Bacillota</taxon>
        <taxon>Clostridia</taxon>
        <taxon>Eubacteriales</taxon>
        <taxon>Clostridiaceae</taxon>
        <taxon>Clostridium</taxon>
    </lineage>
</organism>